<dbReference type="PROSITE" id="PS50175">
    <property type="entry name" value="ASP_PROT_RETROV"/>
    <property type="match status" value="1"/>
</dbReference>
<dbReference type="GO" id="GO:0006508">
    <property type="term" value="P:proteolysis"/>
    <property type="evidence" value="ECO:0007669"/>
    <property type="project" value="InterPro"/>
</dbReference>
<accession>A0A839ZYH9</accession>
<dbReference type="AlphaFoldDB" id="A0A839ZYH9"/>
<evidence type="ECO:0000256" key="1">
    <source>
        <dbReference type="ARBA" id="ARBA00022801"/>
    </source>
</evidence>
<dbReference type="Pfam" id="PF13650">
    <property type="entry name" value="Asp_protease_2"/>
    <property type="match status" value="1"/>
</dbReference>
<dbReference type="RefSeq" id="WP_183772778.1">
    <property type="nucleotide sequence ID" value="NZ_JACIDK010000003.1"/>
</dbReference>
<protein>
    <recommendedName>
        <fullName evidence="3">Peptidase A2 domain-containing protein</fullName>
    </recommendedName>
</protein>
<dbReference type="SUPFAM" id="SSF50630">
    <property type="entry name" value="Acid proteases"/>
    <property type="match status" value="1"/>
</dbReference>
<dbReference type="Proteomes" id="UP000530564">
    <property type="component" value="Unassembled WGS sequence"/>
</dbReference>
<dbReference type="EMBL" id="JACIDK010000003">
    <property type="protein sequence ID" value="MBB3891615.1"/>
    <property type="molecule type" value="Genomic_DNA"/>
</dbReference>
<feature type="domain" description="Peptidase A2" evidence="3">
    <location>
        <begin position="268"/>
        <end position="304"/>
    </location>
</feature>
<dbReference type="GO" id="GO:0004190">
    <property type="term" value="F:aspartic-type endopeptidase activity"/>
    <property type="evidence" value="ECO:0007669"/>
    <property type="project" value="InterPro"/>
</dbReference>
<dbReference type="InterPro" id="IPR021109">
    <property type="entry name" value="Peptidase_aspartic_dom_sf"/>
</dbReference>
<evidence type="ECO:0000313" key="5">
    <source>
        <dbReference type="Proteomes" id="UP000530564"/>
    </source>
</evidence>
<dbReference type="InterPro" id="IPR034122">
    <property type="entry name" value="Retropepsin-like_bacterial"/>
</dbReference>
<dbReference type="CDD" id="cd05483">
    <property type="entry name" value="retropepsin_like_bacteria"/>
    <property type="match status" value="1"/>
</dbReference>
<dbReference type="SUPFAM" id="SSF50156">
    <property type="entry name" value="PDZ domain-like"/>
    <property type="match status" value="1"/>
</dbReference>
<dbReference type="InterPro" id="IPR001969">
    <property type="entry name" value="Aspartic_peptidase_AS"/>
</dbReference>
<name>A0A839ZYH9_9CAUL</name>
<dbReference type="Gene3D" id="2.40.70.10">
    <property type="entry name" value="Acid Proteases"/>
    <property type="match status" value="2"/>
</dbReference>
<dbReference type="InterPro" id="IPR036034">
    <property type="entry name" value="PDZ_sf"/>
</dbReference>
<dbReference type="InterPro" id="IPR001995">
    <property type="entry name" value="Peptidase_A2_cat"/>
</dbReference>
<keyword evidence="2" id="KW-0732">Signal</keyword>
<dbReference type="Gene3D" id="2.30.42.10">
    <property type="match status" value="1"/>
</dbReference>
<sequence length="606" mass="62794">MKSLLAAAAAVALLAPAAAHADPAADALARYVAWRGGAPFAKAQGLAVRGTMDNGRYQGTVERRIEPGRLAEHIAVGSADMRRALIGEDGWTVTLSGQVEDAGEPAAKEAARRRLAAFDDAFDGRHGQVTLAPDETFDGKPVQVLRVAFTGGGAYELLLDPASGALLADRMTDEGVATTTRYADWRMVEGVRMAFRQVQQTQGEPLTLTTALTSVDIDPAPDAAAFARPEPRRIYSFPQGRAATAPLAFELFLGNRIVIPAAVNGVATPVMLDSGAEVTVLDKAYAEKLGIKPDGLVAALGTGGRDVAELASGVTLTLGEVELKDVTVALMDLSPIAAGIGRPLPAILGKEVLNVLTVQLDFAGKTITFHDPARYQAPAGAVAVPVSNVGGLHAIPVSIEGADPVLMHFDLGNGSPMLVYPNYWKPQAMLARRPASKTLSGGVGAGGPRARTIATVKTIAIGGVEVRDIPAVFGDEDNSVFNIGHTSGNVGMPVLSRFGLTTDYARNRLLLTPRPDALAAPFVKDRAGALVRPAEGGLAIALVAPGSPAEAAGLKAGQLITALDGRPASELGVAGYTALRTAKAGGVLTLTLQDGAQVPLTLKDYY</sequence>
<dbReference type="PROSITE" id="PS00141">
    <property type="entry name" value="ASP_PROTEASE"/>
    <property type="match status" value="1"/>
</dbReference>
<evidence type="ECO:0000259" key="3">
    <source>
        <dbReference type="PROSITE" id="PS50175"/>
    </source>
</evidence>
<reference evidence="4 5" key="1">
    <citation type="submission" date="2020-08" db="EMBL/GenBank/DDBJ databases">
        <title>Genomic Encyclopedia of Type Strains, Phase IV (KMG-IV): sequencing the most valuable type-strain genomes for metagenomic binning, comparative biology and taxonomic classification.</title>
        <authorList>
            <person name="Goeker M."/>
        </authorList>
    </citation>
    <scope>NUCLEOTIDE SEQUENCE [LARGE SCALE GENOMIC DNA]</scope>
    <source>
        <strain evidence="4 5">DSM 21793</strain>
    </source>
</reference>
<proteinExistence type="predicted"/>
<keyword evidence="1" id="KW-0378">Hydrolase</keyword>
<dbReference type="SMART" id="SM00228">
    <property type="entry name" value="PDZ"/>
    <property type="match status" value="1"/>
</dbReference>
<evidence type="ECO:0000256" key="2">
    <source>
        <dbReference type="SAM" id="SignalP"/>
    </source>
</evidence>
<gene>
    <name evidence="4" type="ORF">GGQ61_002343</name>
</gene>
<keyword evidence="5" id="KW-1185">Reference proteome</keyword>
<comment type="caution">
    <text evidence="4">The sequence shown here is derived from an EMBL/GenBank/DDBJ whole genome shotgun (WGS) entry which is preliminary data.</text>
</comment>
<dbReference type="InterPro" id="IPR041489">
    <property type="entry name" value="PDZ_6"/>
</dbReference>
<evidence type="ECO:0000313" key="4">
    <source>
        <dbReference type="EMBL" id="MBB3891615.1"/>
    </source>
</evidence>
<feature type="chain" id="PRO_5032783758" description="Peptidase A2 domain-containing protein" evidence="2">
    <location>
        <begin position="22"/>
        <end position="606"/>
    </location>
</feature>
<dbReference type="Pfam" id="PF17820">
    <property type="entry name" value="PDZ_6"/>
    <property type="match status" value="1"/>
</dbReference>
<dbReference type="InterPro" id="IPR001478">
    <property type="entry name" value="PDZ"/>
</dbReference>
<feature type="signal peptide" evidence="2">
    <location>
        <begin position="1"/>
        <end position="21"/>
    </location>
</feature>
<organism evidence="4 5">
    <name type="scientific">Phenylobacterium haematophilum</name>
    <dbReference type="NCBI Taxonomy" id="98513"/>
    <lineage>
        <taxon>Bacteria</taxon>
        <taxon>Pseudomonadati</taxon>
        <taxon>Pseudomonadota</taxon>
        <taxon>Alphaproteobacteria</taxon>
        <taxon>Caulobacterales</taxon>
        <taxon>Caulobacteraceae</taxon>
        <taxon>Phenylobacterium</taxon>
    </lineage>
</organism>